<feature type="domain" description="Glycosyltransferase subfamily 4-like N-terminal" evidence="2">
    <location>
        <begin position="12"/>
        <end position="170"/>
    </location>
</feature>
<reference evidence="3 4" key="1">
    <citation type="submission" date="2018-10" db="EMBL/GenBank/DDBJ databases">
        <title>Draft Genome Sequence of Bacteroides sp. KCTC 15687.</title>
        <authorList>
            <person name="Yu S.Y."/>
            <person name="Kim J.S."/>
            <person name="Oh B.S."/>
            <person name="Park S.H."/>
            <person name="Kang S.W."/>
            <person name="Park J.E."/>
            <person name="Choi S.H."/>
            <person name="Han K.I."/>
            <person name="Lee K.C."/>
            <person name="Eom M.K."/>
            <person name="Suh M.K."/>
            <person name="Lee D.H."/>
            <person name="Yoon H."/>
            <person name="Kim B."/>
            <person name="Yang S.J."/>
            <person name="Lee J.S."/>
            <person name="Lee J.H."/>
        </authorList>
    </citation>
    <scope>NUCLEOTIDE SEQUENCE [LARGE SCALE GENOMIC DNA]</scope>
    <source>
        <strain evidence="3 4">KCTC 15687</strain>
    </source>
</reference>
<keyword evidence="4" id="KW-1185">Reference proteome</keyword>
<proteinExistence type="predicted"/>
<dbReference type="CDD" id="cd03811">
    <property type="entry name" value="GT4_GT28_WabH-like"/>
    <property type="match status" value="1"/>
</dbReference>
<dbReference type="Gene3D" id="3.40.50.2000">
    <property type="entry name" value="Glycogen Phosphorylase B"/>
    <property type="match status" value="2"/>
</dbReference>
<dbReference type="SUPFAM" id="SSF53756">
    <property type="entry name" value="UDP-Glycosyltransferase/glycogen phosphorylase"/>
    <property type="match status" value="1"/>
</dbReference>
<evidence type="ECO:0000313" key="4">
    <source>
        <dbReference type="Proteomes" id="UP000288079"/>
    </source>
</evidence>
<feature type="domain" description="Glycosyl transferase family 1" evidence="1">
    <location>
        <begin position="184"/>
        <end position="331"/>
    </location>
</feature>
<evidence type="ECO:0000313" key="3">
    <source>
        <dbReference type="EMBL" id="GCB34303.1"/>
    </source>
</evidence>
<dbReference type="InterPro" id="IPR001296">
    <property type="entry name" value="Glyco_trans_1"/>
</dbReference>
<dbReference type="AlphaFoldDB" id="A0A401LS70"/>
<evidence type="ECO:0000259" key="1">
    <source>
        <dbReference type="Pfam" id="PF00534"/>
    </source>
</evidence>
<dbReference type="PANTHER" id="PTHR45947">
    <property type="entry name" value="SULFOQUINOVOSYL TRANSFERASE SQD2"/>
    <property type="match status" value="1"/>
</dbReference>
<name>A0A401LS70_9BACE</name>
<dbReference type="InterPro" id="IPR028098">
    <property type="entry name" value="Glyco_trans_4-like_N"/>
</dbReference>
<dbReference type="Pfam" id="PF13439">
    <property type="entry name" value="Glyco_transf_4"/>
    <property type="match status" value="1"/>
</dbReference>
<accession>A0A401LS70</accession>
<comment type="caution">
    <text evidence="3">The sequence shown here is derived from an EMBL/GenBank/DDBJ whole genome shotgun (WGS) entry which is preliminary data.</text>
</comment>
<dbReference type="PANTHER" id="PTHR45947:SF3">
    <property type="entry name" value="SULFOQUINOVOSYL TRANSFERASE SQD2"/>
    <property type="match status" value="1"/>
</dbReference>
<sequence length="361" mass="41580">MHIGVVMDSFNIGGVQSVFYNLISEWSKEGHDVTVFVYQNKGNLKNRLPSNIKVIPFTSSRLYKSFFVIPNLLRKYNIEILLTAKDGINLFYILNKLTFQYNTKLVISQHNHLIFENQFNKKFYKVIIPFLIKNMYKRADYIICVSHSVDLFLKKQGIGNKMKTIYNPLNIYEVLEKSLETPHVKYKYLLYCGRFSTVKNLFFLIDSFSHFHKKNPNYKLLLVGDGPLKSDLEIYVNERKLNEEVIFTGSQSNPYGYMKKAELLILSSFSEALSMVCLEAMSLGITIVSTPCEGPSEILSNDLGYISADFHDAQNFANLMEYALYNKKDPSILKAFVSKFGVIDISKEYINVFKNIIHGSN</sequence>
<gene>
    <name evidence="3" type="ORF">KGMB02408_12480</name>
</gene>
<dbReference type="OrthoDB" id="9806653at2"/>
<dbReference type="RefSeq" id="WP_125040525.1">
    <property type="nucleotide sequence ID" value="NZ_BHWB01000003.1"/>
</dbReference>
<keyword evidence="3" id="KW-0808">Transferase</keyword>
<dbReference type="Proteomes" id="UP000288079">
    <property type="component" value="Unassembled WGS sequence"/>
</dbReference>
<protein>
    <submittedName>
        <fullName evidence="3">Glycosyl transferase</fullName>
    </submittedName>
</protein>
<dbReference type="Pfam" id="PF00534">
    <property type="entry name" value="Glycos_transf_1"/>
    <property type="match status" value="1"/>
</dbReference>
<dbReference type="InterPro" id="IPR050194">
    <property type="entry name" value="Glycosyltransferase_grp1"/>
</dbReference>
<evidence type="ECO:0000259" key="2">
    <source>
        <dbReference type="Pfam" id="PF13439"/>
    </source>
</evidence>
<organism evidence="3 4">
    <name type="scientific">Bacteroides faecalis</name>
    <dbReference type="NCBI Taxonomy" id="2447885"/>
    <lineage>
        <taxon>Bacteria</taxon>
        <taxon>Pseudomonadati</taxon>
        <taxon>Bacteroidota</taxon>
        <taxon>Bacteroidia</taxon>
        <taxon>Bacteroidales</taxon>
        <taxon>Bacteroidaceae</taxon>
        <taxon>Bacteroides</taxon>
    </lineage>
</organism>
<dbReference type="EMBL" id="BHWB01000003">
    <property type="protein sequence ID" value="GCB34303.1"/>
    <property type="molecule type" value="Genomic_DNA"/>
</dbReference>
<dbReference type="GO" id="GO:0016757">
    <property type="term" value="F:glycosyltransferase activity"/>
    <property type="evidence" value="ECO:0007669"/>
    <property type="project" value="InterPro"/>
</dbReference>